<sequence length="389" mass="43627">MGIATPGRLAILAIFLTFQIVYLGIESSFHFFFHKKMTHQSLLLFQYLIAPISVGIFGVITIPIIFDLEKGFGKDTFTKPSCRAEIDADIGGYGIRIAVWAQEFVIFFIALAGTFHSKVTGAKEIGAGLIITHFSLAIAVLVQLIQSEKERSMLTPASAILGAMVLDSQNMALSIILINKQTLASRWQVGIVIFCQAMSMWGKLRNFSYNKNPSIDFKKDEPSVFWLYYIFRCVVYVQSSFHALMNTQIFHKAEKNPRDTLKGITHPSLGEDHNEVSTWRGRLRAWLGAHSQDMKYALYPTTVSLMYIVYGLFMVAAMAAAEISIGDKKGVFKLEGGRALSVGQIVAIVVAAITIARGLWLFFMLFMEDGEIRNIKKGFRWPLHLQFKN</sequence>
<keyword evidence="1" id="KW-0812">Transmembrane</keyword>
<dbReference type="KEGG" id="clup:CLUP02_18253"/>
<keyword evidence="1" id="KW-1133">Transmembrane helix</keyword>
<dbReference type="EMBL" id="CP019472">
    <property type="protein sequence ID" value="UQC76738.1"/>
    <property type="molecule type" value="Genomic_DNA"/>
</dbReference>
<feature type="transmembrane region" description="Helical" evidence="1">
    <location>
        <begin position="6"/>
        <end position="25"/>
    </location>
</feature>
<feature type="transmembrane region" description="Helical" evidence="1">
    <location>
        <begin position="45"/>
        <end position="66"/>
    </location>
</feature>
<evidence type="ECO:0000256" key="1">
    <source>
        <dbReference type="SAM" id="Phobius"/>
    </source>
</evidence>
<feature type="transmembrane region" description="Helical" evidence="1">
    <location>
        <begin position="345"/>
        <end position="367"/>
    </location>
</feature>
<feature type="transmembrane region" description="Helical" evidence="1">
    <location>
        <begin position="93"/>
        <end position="113"/>
    </location>
</feature>
<reference evidence="2" key="1">
    <citation type="journal article" date="2021" name="Mol. Plant Microbe Interact.">
        <title>Complete Genome Sequence of the Plant-Pathogenic Fungus Colletotrichum lupini.</title>
        <authorList>
            <person name="Baroncelli R."/>
            <person name="Pensec F."/>
            <person name="Da Lio D."/>
            <person name="Boufleur T."/>
            <person name="Vicente I."/>
            <person name="Sarrocco S."/>
            <person name="Picot A."/>
            <person name="Baraldi E."/>
            <person name="Sukno S."/>
            <person name="Thon M."/>
            <person name="Le Floch G."/>
        </authorList>
    </citation>
    <scope>NUCLEOTIDE SEQUENCE</scope>
    <source>
        <strain evidence="2">IMI 504893</strain>
    </source>
</reference>
<dbReference type="AlphaFoldDB" id="A0A9Q8SGM5"/>
<dbReference type="GeneID" id="73352165"/>
<feature type="transmembrane region" description="Helical" evidence="1">
    <location>
        <begin position="157"/>
        <end position="178"/>
    </location>
</feature>
<dbReference type="RefSeq" id="XP_049138379.1">
    <property type="nucleotide sequence ID" value="XM_049297155.1"/>
</dbReference>
<keyword evidence="1" id="KW-0472">Membrane</keyword>
<organism evidence="2 3">
    <name type="scientific">Colletotrichum lupini</name>
    <dbReference type="NCBI Taxonomy" id="145971"/>
    <lineage>
        <taxon>Eukaryota</taxon>
        <taxon>Fungi</taxon>
        <taxon>Dikarya</taxon>
        <taxon>Ascomycota</taxon>
        <taxon>Pezizomycotina</taxon>
        <taxon>Sordariomycetes</taxon>
        <taxon>Hypocreomycetidae</taxon>
        <taxon>Glomerellales</taxon>
        <taxon>Glomerellaceae</taxon>
        <taxon>Colletotrichum</taxon>
        <taxon>Colletotrichum acutatum species complex</taxon>
    </lineage>
</organism>
<evidence type="ECO:0000313" key="2">
    <source>
        <dbReference type="EMBL" id="UQC76738.1"/>
    </source>
</evidence>
<proteinExistence type="predicted"/>
<feature type="transmembrane region" description="Helical" evidence="1">
    <location>
        <begin position="304"/>
        <end position="325"/>
    </location>
</feature>
<keyword evidence="3" id="KW-1185">Reference proteome</keyword>
<feature type="transmembrane region" description="Helical" evidence="1">
    <location>
        <begin position="125"/>
        <end position="145"/>
    </location>
</feature>
<accession>A0A9Q8SGM5</accession>
<gene>
    <name evidence="2" type="ORF">CLUP02_18253</name>
</gene>
<protein>
    <submittedName>
        <fullName evidence="2">Uncharacterized protein</fullName>
    </submittedName>
</protein>
<name>A0A9Q8SGM5_9PEZI</name>
<evidence type="ECO:0000313" key="3">
    <source>
        <dbReference type="Proteomes" id="UP000830671"/>
    </source>
</evidence>
<dbReference type="Proteomes" id="UP000830671">
    <property type="component" value="Chromosome 10"/>
</dbReference>